<dbReference type="EMBL" id="BRYB01000500">
    <property type="protein sequence ID" value="GMI31253.1"/>
    <property type="molecule type" value="Genomic_DNA"/>
</dbReference>
<protein>
    <recommendedName>
        <fullName evidence="5">SMODS and SLOG-associating 2TM effector domain-containing protein</fullName>
    </recommendedName>
</protein>
<proteinExistence type="predicted"/>
<feature type="region of interest" description="Disordered" evidence="1">
    <location>
        <begin position="810"/>
        <end position="833"/>
    </location>
</feature>
<feature type="compositionally biased region" description="Low complexity" evidence="1">
    <location>
        <begin position="38"/>
        <end position="49"/>
    </location>
</feature>
<keyword evidence="4" id="KW-1185">Reference proteome</keyword>
<feature type="transmembrane region" description="Helical" evidence="2">
    <location>
        <begin position="458"/>
        <end position="477"/>
    </location>
</feature>
<organism evidence="3 4">
    <name type="scientific">Tetraparma gracilis</name>
    <dbReference type="NCBI Taxonomy" id="2962635"/>
    <lineage>
        <taxon>Eukaryota</taxon>
        <taxon>Sar</taxon>
        <taxon>Stramenopiles</taxon>
        <taxon>Ochrophyta</taxon>
        <taxon>Bolidophyceae</taxon>
        <taxon>Parmales</taxon>
        <taxon>Triparmaceae</taxon>
        <taxon>Tetraparma</taxon>
    </lineage>
</organism>
<comment type="caution">
    <text evidence="3">The sequence shown here is derived from an EMBL/GenBank/DDBJ whole genome shotgun (WGS) entry which is preliminary data.</text>
</comment>
<feature type="transmembrane region" description="Helical" evidence="2">
    <location>
        <begin position="710"/>
        <end position="731"/>
    </location>
</feature>
<dbReference type="Proteomes" id="UP001165060">
    <property type="component" value="Unassembled WGS sequence"/>
</dbReference>
<reference evidence="3 4" key="1">
    <citation type="journal article" date="2023" name="Commun. Biol.">
        <title>Genome analysis of Parmales, the sister group of diatoms, reveals the evolutionary specialization of diatoms from phago-mixotrophs to photoautotrophs.</title>
        <authorList>
            <person name="Ban H."/>
            <person name="Sato S."/>
            <person name="Yoshikawa S."/>
            <person name="Yamada K."/>
            <person name="Nakamura Y."/>
            <person name="Ichinomiya M."/>
            <person name="Sato N."/>
            <person name="Blanc-Mathieu R."/>
            <person name="Endo H."/>
            <person name="Kuwata A."/>
            <person name="Ogata H."/>
        </authorList>
    </citation>
    <scope>NUCLEOTIDE SEQUENCE [LARGE SCALE GENOMIC DNA]</scope>
</reference>
<feature type="region of interest" description="Disordered" evidence="1">
    <location>
        <begin position="1"/>
        <end position="65"/>
    </location>
</feature>
<evidence type="ECO:0000256" key="2">
    <source>
        <dbReference type="SAM" id="Phobius"/>
    </source>
</evidence>
<keyword evidence="2" id="KW-0472">Membrane</keyword>
<evidence type="ECO:0000313" key="3">
    <source>
        <dbReference type="EMBL" id="GMI31253.1"/>
    </source>
</evidence>
<feature type="transmembrane region" description="Helical" evidence="2">
    <location>
        <begin position="737"/>
        <end position="756"/>
    </location>
</feature>
<evidence type="ECO:0008006" key="5">
    <source>
        <dbReference type="Google" id="ProtNLM"/>
    </source>
</evidence>
<evidence type="ECO:0000256" key="1">
    <source>
        <dbReference type="SAM" id="MobiDB-lite"/>
    </source>
</evidence>
<feature type="transmembrane region" description="Helical" evidence="2">
    <location>
        <begin position="497"/>
        <end position="515"/>
    </location>
</feature>
<feature type="compositionally biased region" description="Polar residues" evidence="1">
    <location>
        <begin position="25"/>
        <end position="35"/>
    </location>
</feature>
<sequence length="833" mass="91977">AGSAHPSELGTKELCASREYAEMATQAQSQVAQESRQSKPSSSDASLPSMRENPMLSGDAPASSRGLMNQMKRMSGQLTPEQMAEAAGVPLQEVFTPASIGDAQFKIINQLLFQKLVTVFCAILDAASMSNNWILIDRTNPTESSTTAELILEMAIAQTNQRPAIVVIESLKRFDQYTSESSKAHLRALQELAQNSLPITADDDHDGEVQVVPLPYSPEHFSDPKKFHNLELPCEPFKEHIRADTGDVAPKRKWMYHYSETTFSSGTHYIFLENSSENFPVDSLGPIGYVHAHGGTLSYQRLRSRILQGLPIVLLHQTGGATQAFGSLQKALTQSSTFANTGLNVQPHKKTTDHILSEIDLFSSEQWASAFGVPEIMMFKELIARAPQLFKKTIVSINLAKASAEQILSVTTGCFANTSGGIPELGLGDAEINMIFNAWERHLVLYQNAKSLRRKAHFMYFFLSIVALATALASVMYANSEIMESLDSSTTVNSSKAFGQALVVLPILTALVSTVRTRLRFVDKWKICELGSMQVMKEIYQFRTRTFRYSPKSLKSPSDDDDDDEKGKTLSKVNEGHLARERFTERVQKIWAEVMESDVGTSGTISYNKELLFAPERKAEFAERINHHLTLNIYATKHGETKKKNSVDCCTALFLRCFYPGYNHKKPLPLGGDDEVDDLVSPLAIEAYVRHRASRACVGFRTKAPQLGGWGMGLEIVGFCVTSFGAVLAVIELGEWVALVVAIGAILQNVSEYFGWARERAAVNGGLKVMENLFSWWESLSVVDRRTSRSKEIAVGMVEGSIMAWAEARTSSAANQQGSNVDDMGEDAGEEEE</sequence>
<feature type="compositionally biased region" description="Polar residues" evidence="1">
    <location>
        <begin position="810"/>
        <end position="820"/>
    </location>
</feature>
<feature type="compositionally biased region" description="Acidic residues" evidence="1">
    <location>
        <begin position="823"/>
        <end position="833"/>
    </location>
</feature>
<gene>
    <name evidence="3" type="ORF">TeGR_g14218</name>
</gene>
<keyword evidence="2" id="KW-1133">Transmembrane helix</keyword>
<keyword evidence="2" id="KW-0812">Transmembrane</keyword>
<evidence type="ECO:0000313" key="4">
    <source>
        <dbReference type="Proteomes" id="UP001165060"/>
    </source>
</evidence>
<name>A0ABQ6MRY1_9STRA</name>
<feature type="region of interest" description="Disordered" evidence="1">
    <location>
        <begin position="552"/>
        <end position="571"/>
    </location>
</feature>
<feature type="non-terminal residue" evidence="3">
    <location>
        <position position="1"/>
    </location>
</feature>
<accession>A0ABQ6MRY1</accession>